<sequence length="466" mass="51066">MKDFPKFFSKQLLAFAALAFLIVIIDLVLYVVIAVYESDTNFAEPSNIVKTVSADLAIEDDGDGYAFDTEAARLLDENDAWALLLDESGSVVWKYKPPDEVVKQYSVNDIALFSHYGYIEDRPIFIWSRDDGLLVVGFPETSYAMYSAMGFPREAMSRVPMYVLLVLTADLIIFFAAYMLSKRRTVKSIAPLTEALEGLSSGQAVRVSLGGDLREVGERINETSEIIRKKDNARDSWIRGISHDIRTPLSMITGYADGIAKDESAPVRVRDDAAIIRAQGMRIKDLVIDLNAASQLEYDMQPLNVEEVRVAGLLREIVADYLNGGLPEKYDLGLTVDGAAQDLVLVGDSRLVRRAVQNLVQNAMGHNPQGCAIEVGLHAKRDGSAEYCSITVSDTGRGMPTNDLVLLQSRILQSAASSSTDRSPEPHGLGLVLVEKIVRAHGGVMQLTSEAGAGFSAKLYLPMRHA</sequence>
<dbReference type="Pfam" id="PF00512">
    <property type="entry name" value="HisKA"/>
    <property type="match status" value="1"/>
</dbReference>
<dbReference type="PROSITE" id="PS50109">
    <property type="entry name" value="HIS_KIN"/>
    <property type="match status" value="1"/>
</dbReference>
<comment type="subcellular location">
    <subcellularLocation>
        <location evidence="2">Cell membrane</location>
    </subcellularLocation>
</comment>
<dbReference type="SUPFAM" id="SSF55874">
    <property type="entry name" value="ATPase domain of HSP90 chaperone/DNA topoisomerase II/histidine kinase"/>
    <property type="match status" value="1"/>
</dbReference>
<dbReference type="CDD" id="cd00082">
    <property type="entry name" value="HisKA"/>
    <property type="match status" value="1"/>
</dbReference>
<dbReference type="RefSeq" id="WP_102377909.1">
    <property type="nucleotide sequence ID" value="NZ_AP025564.1"/>
</dbReference>
<feature type="transmembrane region" description="Helical" evidence="7">
    <location>
        <begin position="12"/>
        <end position="36"/>
    </location>
</feature>
<keyword evidence="5 9" id="KW-0418">Kinase</keyword>
<dbReference type="GO" id="GO:0016301">
    <property type="term" value="F:kinase activity"/>
    <property type="evidence" value="ECO:0007669"/>
    <property type="project" value="UniProtKB-KW"/>
</dbReference>
<dbReference type="InterPro" id="IPR003661">
    <property type="entry name" value="HisK_dim/P_dom"/>
</dbReference>
<dbReference type="Gene3D" id="1.10.287.130">
    <property type="match status" value="1"/>
</dbReference>
<dbReference type="InterPro" id="IPR036097">
    <property type="entry name" value="HisK_dim/P_sf"/>
</dbReference>
<dbReference type="PANTHER" id="PTHR43547:SF2">
    <property type="entry name" value="HYBRID SIGNAL TRANSDUCTION HISTIDINE KINASE C"/>
    <property type="match status" value="1"/>
</dbReference>
<dbReference type="SMART" id="SM00387">
    <property type="entry name" value="HATPase_c"/>
    <property type="match status" value="1"/>
</dbReference>
<reference evidence="9 10" key="1">
    <citation type="submission" date="2022-01" db="EMBL/GenBank/DDBJ databases">
        <title>Novel bile acid biosynthetic pathways are enriched in the microbiome of centenarians.</title>
        <authorList>
            <person name="Sato Y."/>
            <person name="Atarashi K."/>
            <person name="Plichta R.D."/>
            <person name="Arai Y."/>
            <person name="Sasajima S."/>
            <person name="Kearney M.S."/>
            <person name="Suda W."/>
            <person name="Takeshita K."/>
            <person name="Sasaki T."/>
            <person name="Okamoto S."/>
            <person name="Skelly N.A."/>
            <person name="Okamura Y."/>
            <person name="Vlamakis H."/>
            <person name="Li Y."/>
            <person name="Tanoue T."/>
            <person name="Takei H."/>
            <person name="Nittono H."/>
            <person name="Narushima S."/>
            <person name="Irie J."/>
            <person name="Itoh H."/>
            <person name="Moriya K."/>
            <person name="Sugiura Y."/>
            <person name="Suematsu M."/>
            <person name="Moritoki N."/>
            <person name="Shibata S."/>
            <person name="Littman R.D."/>
            <person name="Fischbach A.M."/>
            <person name="Uwamino Y."/>
            <person name="Inoue T."/>
            <person name="Honda A."/>
            <person name="Hattori M."/>
            <person name="Murai T."/>
            <person name="Xavier J.R."/>
            <person name="Hirose N."/>
            <person name="Honda K."/>
        </authorList>
    </citation>
    <scope>NUCLEOTIDE SEQUENCE [LARGE SCALE GENOMIC DNA]</scope>
    <source>
        <strain evidence="9 10">CE91-St30</strain>
    </source>
</reference>
<dbReference type="InterPro" id="IPR005467">
    <property type="entry name" value="His_kinase_dom"/>
</dbReference>
<dbReference type="CDD" id="cd00075">
    <property type="entry name" value="HATPase"/>
    <property type="match status" value="1"/>
</dbReference>
<dbReference type="InterPro" id="IPR003594">
    <property type="entry name" value="HATPase_dom"/>
</dbReference>
<accession>A0ABM7WJR8</accession>
<keyword evidence="5 9" id="KW-0808">Transferase</keyword>
<keyword evidence="7" id="KW-0812">Transmembrane</keyword>
<dbReference type="Pfam" id="PF02518">
    <property type="entry name" value="HATPase_c"/>
    <property type="match status" value="1"/>
</dbReference>
<evidence type="ECO:0000256" key="5">
    <source>
        <dbReference type="ARBA" id="ARBA00022777"/>
    </source>
</evidence>
<evidence type="ECO:0000256" key="3">
    <source>
        <dbReference type="ARBA" id="ARBA00012438"/>
    </source>
</evidence>
<evidence type="ECO:0000256" key="7">
    <source>
        <dbReference type="SAM" id="Phobius"/>
    </source>
</evidence>
<keyword evidence="7" id="KW-0472">Membrane</keyword>
<evidence type="ECO:0000313" key="9">
    <source>
        <dbReference type="EMBL" id="BDE96592.1"/>
    </source>
</evidence>
<organism evidence="9 10">
    <name type="scientific">Raoultibacter timonensis</name>
    <dbReference type="NCBI Taxonomy" id="1907662"/>
    <lineage>
        <taxon>Bacteria</taxon>
        <taxon>Bacillati</taxon>
        <taxon>Actinomycetota</taxon>
        <taxon>Coriobacteriia</taxon>
        <taxon>Eggerthellales</taxon>
        <taxon>Eggerthellaceae</taxon>
        <taxon>Raoultibacter</taxon>
    </lineage>
</organism>
<dbReference type="EC" id="2.7.13.3" evidence="3"/>
<dbReference type="PANTHER" id="PTHR43547">
    <property type="entry name" value="TWO-COMPONENT HISTIDINE KINASE"/>
    <property type="match status" value="1"/>
</dbReference>
<gene>
    <name evidence="9" type="ORF">CE91St30_19250</name>
</gene>
<dbReference type="EMBL" id="AP025564">
    <property type="protein sequence ID" value="BDE96592.1"/>
    <property type="molecule type" value="Genomic_DNA"/>
</dbReference>
<dbReference type="Gene3D" id="3.30.565.10">
    <property type="entry name" value="Histidine kinase-like ATPase, C-terminal domain"/>
    <property type="match status" value="1"/>
</dbReference>
<evidence type="ECO:0000256" key="6">
    <source>
        <dbReference type="ARBA" id="ARBA00023012"/>
    </source>
</evidence>
<dbReference type="InterPro" id="IPR004358">
    <property type="entry name" value="Sig_transdc_His_kin-like_C"/>
</dbReference>
<dbReference type="SUPFAM" id="SSF47384">
    <property type="entry name" value="Homodimeric domain of signal transducing histidine kinase"/>
    <property type="match status" value="1"/>
</dbReference>
<dbReference type="Proteomes" id="UP001320544">
    <property type="component" value="Chromosome"/>
</dbReference>
<protein>
    <recommendedName>
        <fullName evidence="3">histidine kinase</fullName>
        <ecNumber evidence="3">2.7.13.3</ecNumber>
    </recommendedName>
</protein>
<evidence type="ECO:0000259" key="8">
    <source>
        <dbReference type="PROSITE" id="PS50109"/>
    </source>
</evidence>
<keyword evidence="7" id="KW-1133">Transmembrane helix</keyword>
<feature type="domain" description="Histidine kinase" evidence="8">
    <location>
        <begin position="240"/>
        <end position="465"/>
    </location>
</feature>
<dbReference type="PRINTS" id="PR00344">
    <property type="entry name" value="BCTRLSENSOR"/>
</dbReference>
<keyword evidence="6" id="KW-0902">Two-component regulatory system</keyword>
<name>A0ABM7WJR8_9ACTN</name>
<keyword evidence="4" id="KW-0597">Phosphoprotein</keyword>
<proteinExistence type="predicted"/>
<dbReference type="SMART" id="SM00388">
    <property type="entry name" value="HisKA"/>
    <property type="match status" value="1"/>
</dbReference>
<evidence type="ECO:0000256" key="2">
    <source>
        <dbReference type="ARBA" id="ARBA00004236"/>
    </source>
</evidence>
<feature type="transmembrane region" description="Helical" evidence="7">
    <location>
        <begin position="159"/>
        <end position="180"/>
    </location>
</feature>
<keyword evidence="10" id="KW-1185">Reference proteome</keyword>
<comment type="catalytic activity">
    <reaction evidence="1">
        <text>ATP + protein L-histidine = ADP + protein N-phospho-L-histidine.</text>
        <dbReference type="EC" id="2.7.13.3"/>
    </reaction>
</comment>
<evidence type="ECO:0000313" key="10">
    <source>
        <dbReference type="Proteomes" id="UP001320544"/>
    </source>
</evidence>
<dbReference type="InterPro" id="IPR036890">
    <property type="entry name" value="HATPase_C_sf"/>
</dbReference>
<evidence type="ECO:0000256" key="1">
    <source>
        <dbReference type="ARBA" id="ARBA00000085"/>
    </source>
</evidence>
<evidence type="ECO:0000256" key="4">
    <source>
        <dbReference type="ARBA" id="ARBA00022553"/>
    </source>
</evidence>